<feature type="transmembrane region" description="Helical" evidence="1">
    <location>
        <begin position="64"/>
        <end position="82"/>
    </location>
</feature>
<keyword evidence="1" id="KW-0812">Transmembrane</keyword>
<keyword evidence="1" id="KW-1133">Transmembrane helix</keyword>
<evidence type="ECO:0000256" key="1">
    <source>
        <dbReference type="SAM" id="Phobius"/>
    </source>
</evidence>
<keyword evidence="3" id="KW-1185">Reference proteome</keyword>
<reference evidence="2 3" key="1">
    <citation type="submission" date="2021-06" db="EMBL/GenBank/DDBJ databases">
        <authorList>
            <person name="Sun Q."/>
            <person name="Li D."/>
        </authorList>
    </citation>
    <scope>NUCLEOTIDE SEQUENCE [LARGE SCALE GENOMIC DNA]</scope>
    <source>
        <strain evidence="2 3">MSJ-1</strain>
    </source>
</reference>
<comment type="caution">
    <text evidence="2">The sequence shown here is derived from an EMBL/GenBank/DDBJ whole genome shotgun (WGS) entry which is preliminary data.</text>
</comment>
<sequence length="84" mass="9696">MEDSIFFTVIILNVINFLAYGLDKFKAKFDFYRISEKTLLTFSLIAGFGGFAGMQIFRHKTRKSIFYLANFIGMAVSIYLMTKI</sequence>
<dbReference type="EMBL" id="JAHLQO010000006">
    <property type="protein sequence ID" value="MBU5670068.1"/>
    <property type="molecule type" value="Genomic_DNA"/>
</dbReference>
<feature type="transmembrane region" description="Helical" evidence="1">
    <location>
        <begin position="38"/>
        <end position="58"/>
    </location>
</feature>
<dbReference type="InterPro" id="IPR010718">
    <property type="entry name" value="DUF1294"/>
</dbReference>
<protein>
    <submittedName>
        <fullName evidence="2">DUF1294 domain-containing protein</fullName>
    </submittedName>
</protein>
<name>A0ABS6FJ29_9FIRM</name>
<dbReference type="Pfam" id="PF06961">
    <property type="entry name" value="DUF1294"/>
    <property type="match status" value="1"/>
</dbReference>
<keyword evidence="1" id="KW-0472">Membrane</keyword>
<proteinExistence type="predicted"/>
<accession>A0ABS6FJ29</accession>
<feature type="transmembrane region" description="Helical" evidence="1">
    <location>
        <begin position="6"/>
        <end position="22"/>
    </location>
</feature>
<evidence type="ECO:0000313" key="3">
    <source>
        <dbReference type="Proteomes" id="UP000783742"/>
    </source>
</evidence>
<organism evidence="2 3">
    <name type="scientific">Peptoniphilus ovalis</name>
    <dbReference type="NCBI Taxonomy" id="2841503"/>
    <lineage>
        <taxon>Bacteria</taxon>
        <taxon>Bacillati</taxon>
        <taxon>Bacillota</taxon>
        <taxon>Tissierellia</taxon>
        <taxon>Tissierellales</taxon>
        <taxon>Peptoniphilaceae</taxon>
        <taxon>Peptoniphilus</taxon>
    </lineage>
</organism>
<gene>
    <name evidence="2" type="ORF">KQI68_09525</name>
</gene>
<dbReference type="Proteomes" id="UP000783742">
    <property type="component" value="Unassembled WGS sequence"/>
</dbReference>
<dbReference type="RefSeq" id="WP_216549889.1">
    <property type="nucleotide sequence ID" value="NZ_JAHLQO010000006.1"/>
</dbReference>
<evidence type="ECO:0000313" key="2">
    <source>
        <dbReference type="EMBL" id="MBU5670068.1"/>
    </source>
</evidence>